<evidence type="ECO:0000313" key="1">
    <source>
        <dbReference type="EMBL" id="MBM6577101.1"/>
    </source>
</evidence>
<evidence type="ECO:0000313" key="2">
    <source>
        <dbReference type="Proteomes" id="UP000763641"/>
    </source>
</evidence>
<name>A0ABS2D848_9SPHN</name>
<dbReference type="Proteomes" id="UP000763641">
    <property type="component" value="Unassembled WGS sequence"/>
</dbReference>
<dbReference type="RefSeq" id="WP_204199199.1">
    <property type="nucleotide sequence ID" value="NZ_JAFEMC010000003.1"/>
</dbReference>
<accession>A0ABS2D848</accession>
<proteinExistence type="predicted"/>
<sequence>MANAIHFKNDREGLALRGQTQIAGKPNGYRSCCWLLTEADQKALIGGWLYLHPSKSQGATHGGRIIGFEPAIRETSAIQDGVAILYIADVAARGVKWRGASHGMAYTSGIVTAGLSHEAD</sequence>
<organism evidence="1 2">
    <name type="scientific">Sphingomonas longa</name>
    <dbReference type="NCBI Taxonomy" id="2778730"/>
    <lineage>
        <taxon>Bacteria</taxon>
        <taxon>Pseudomonadati</taxon>
        <taxon>Pseudomonadota</taxon>
        <taxon>Alphaproteobacteria</taxon>
        <taxon>Sphingomonadales</taxon>
        <taxon>Sphingomonadaceae</taxon>
        <taxon>Sphingomonas</taxon>
    </lineage>
</organism>
<reference evidence="1 2" key="1">
    <citation type="submission" date="2020-12" db="EMBL/GenBank/DDBJ databases">
        <title>Sphingomonas sp.</title>
        <authorList>
            <person name="Kim M.K."/>
        </authorList>
    </citation>
    <scope>NUCLEOTIDE SEQUENCE [LARGE SCALE GENOMIC DNA]</scope>
    <source>
        <strain evidence="1 2">BT552</strain>
    </source>
</reference>
<dbReference type="EMBL" id="JAFEMC010000003">
    <property type="protein sequence ID" value="MBM6577101.1"/>
    <property type="molecule type" value="Genomic_DNA"/>
</dbReference>
<gene>
    <name evidence="1" type="ORF">ILT43_12030</name>
</gene>
<keyword evidence="2" id="KW-1185">Reference proteome</keyword>
<protein>
    <submittedName>
        <fullName evidence="1">Uncharacterized protein</fullName>
    </submittedName>
</protein>
<comment type="caution">
    <text evidence="1">The sequence shown here is derived from an EMBL/GenBank/DDBJ whole genome shotgun (WGS) entry which is preliminary data.</text>
</comment>